<accession>A0A7J7ICW9</accession>
<keyword evidence="2" id="KW-1185">Reference proteome</keyword>
<evidence type="ECO:0000313" key="2">
    <source>
        <dbReference type="Proteomes" id="UP000530660"/>
    </source>
</evidence>
<comment type="caution">
    <text evidence="1">The sequence shown here is derived from an EMBL/GenBank/DDBJ whole genome shotgun (WGS) entry which is preliminary data.</text>
</comment>
<proteinExistence type="predicted"/>
<evidence type="ECO:0000313" key="1">
    <source>
        <dbReference type="EMBL" id="KAF6000570.1"/>
    </source>
</evidence>
<dbReference type="Proteomes" id="UP000530660">
    <property type="component" value="Unassembled WGS sequence"/>
</dbReference>
<dbReference type="EMBL" id="VWRR01000019">
    <property type="protein sequence ID" value="KAF6000570.1"/>
    <property type="molecule type" value="Genomic_DNA"/>
</dbReference>
<protein>
    <submittedName>
        <fullName evidence="1">Uncharacterized protein</fullName>
    </submittedName>
</protein>
<sequence length="176" mass="20039">MLEFSELGGLILDVLALKEQLGTPTTETDGKNPDPFSETPVATLYRRLQLVEQIRGVGFDLNWVEALCLRVQRFAETPYIPFCRETPALVLLIQYFAAIAGRLVCFMVIGSDHSQAEVQVLNRSLALDRARTLVETLPLLNADRHLLHSELEGLDERDVVRNQRWLLRDPLRALRF</sequence>
<dbReference type="AlphaFoldDB" id="A0A7J7ICW9"/>
<name>A0A7J7ICW9_9RHOD</name>
<reference evidence="1 2" key="1">
    <citation type="journal article" date="2020" name="J. Phycol.">
        <title>Comparative genome analysis reveals Cyanidiococcus gen. nov., a new extremophilic red algal genus sister to Cyanidioschyzon (Cyanidioschyzonaceae, Rhodophyta).</title>
        <authorList>
            <person name="Liu S.-L."/>
            <person name="Chiang Y.-R."/>
            <person name="Yoon H.S."/>
            <person name="Fu H.-Y."/>
        </authorList>
    </citation>
    <scope>NUCLEOTIDE SEQUENCE [LARGE SCALE GENOMIC DNA]</scope>
    <source>
        <strain evidence="1 2">THAL066</strain>
    </source>
</reference>
<organism evidence="1 2">
    <name type="scientific">Cyanidiococcus yangmingshanensis</name>
    <dbReference type="NCBI Taxonomy" id="2690220"/>
    <lineage>
        <taxon>Eukaryota</taxon>
        <taxon>Rhodophyta</taxon>
        <taxon>Bangiophyceae</taxon>
        <taxon>Cyanidiales</taxon>
        <taxon>Cyanidiaceae</taxon>
        <taxon>Cyanidiococcus</taxon>
    </lineage>
</organism>
<gene>
    <name evidence="1" type="ORF">F1559_002089</name>
</gene>